<feature type="domain" description="Smr" evidence="1">
    <location>
        <begin position="89"/>
        <end position="170"/>
    </location>
</feature>
<evidence type="ECO:0000259" key="1">
    <source>
        <dbReference type="PROSITE" id="PS50828"/>
    </source>
</evidence>
<keyword evidence="2" id="KW-0378">Hydrolase</keyword>
<dbReference type="STRING" id="1926881.BTJ39_04010"/>
<dbReference type="SUPFAM" id="SSF160443">
    <property type="entry name" value="SMR domain-like"/>
    <property type="match status" value="1"/>
</dbReference>
<sequence length="188" mass="21461">MNLDDKDLFLDAMSDVTPLKDCASIHWMKPPAASAQRAHPDEQQLDNPLLRGYLEIIPCNMPLEYKAEGIQQGVLDKLRLGKYSLDASLNLLRQPVENCRQSLWRFLCEAEKDSLRNLLIIHGKGRDNEAHANIVRSYLARWLQQFDQVQAFCMAQPQHGGGGACYVGLRKSARAREENRERHAKHSR</sequence>
<dbReference type="NCBIfam" id="NF033154">
    <property type="entry name" value="endonuc_SmrA"/>
    <property type="match status" value="1"/>
</dbReference>
<keyword evidence="2" id="KW-0255">Endonuclease</keyword>
<dbReference type="InterPro" id="IPR047688">
    <property type="entry name" value="Endonuc_SmrA"/>
</dbReference>
<protein>
    <submittedName>
        <fullName evidence="2">DNA endonuclease</fullName>
    </submittedName>
</protein>
<dbReference type="Gene3D" id="3.30.1370.110">
    <property type="match status" value="1"/>
</dbReference>
<evidence type="ECO:0000313" key="2">
    <source>
        <dbReference type="EMBL" id="OON41142.1"/>
    </source>
</evidence>
<dbReference type="OrthoDB" id="9808881at2"/>
<evidence type="ECO:0000313" key="3">
    <source>
        <dbReference type="Proteomes" id="UP000190667"/>
    </source>
</evidence>
<comment type="caution">
    <text evidence="2">The sequence shown here is derived from an EMBL/GenBank/DDBJ whole genome shotgun (WGS) entry which is preliminary data.</text>
</comment>
<organism evidence="2 3">
    <name type="scientific">Izhakiella australiensis</name>
    <dbReference type="NCBI Taxonomy" id="1926881"/>
    <lineage>
        <taxon>Bacteria</taxon>
        <taxon>Pseudomonadati</taxon>
        <taxon>Pseudomonadota</taxon>
        <taxon>Gammaproteobacteria</taxon>
        <taxon>Enterobacterales</taxon>
        <taxon>Erwiniaceae</taxon>
        <taxon>Izhakiella</taxon>
    </lineage>
</organism>
<dbReference type="Proteomes" id="UP000190667">
    <property type="component" value="Unassembled WGS sequence"/>
</dbReference>
<keyword evidence="3" id="KW-1185">Reference proteome</keyword>
<dbReference type="PANTHER" id="PTHR35562:SF2">
    <property type="entry name" value="DNA ENDONUCLEASE SMRA-RELATED"/>
    <property type="match status" value="1"/>
</dbReference>
<dbReference type="PROSITE" id="PS50828">
    <property type="entry name" value="SMR"/>
    <property type="match status" value="1"/>
</dbReference>
<keyword evidence="2" id="KW-0540">Nuclease</keyword>
<dbReference type="InterPro" id="IPR036063">
    <property type="entry name" value="Smr_dom_sf"/>
</dbReference>
<gene>
    <name evidence="2" type="ORF">BTJ39_04010</name>
</gene>
<dbReference type="AlphaFoldDB" id="A0A1S8YQP5"/>
<reference evidence="2 3" key="1">
    <citation type="submission" date="2016-12" db="EMBL/GenBank/DDBJ databases">
        <title>Izhakiella australiana sp. nov. of genus Izhakiella isolated from Australian desert.</title>
        <authorList>
            <person name="Ji M."/>
        </authorList>
    </citation>
    <scope>NUCLEOTIDE SEQUENCE [LARGE SCALE GENOMIC DNA]</scope>
    <source>
        <strain evidence="2 3">D4N98</strain>
    </source>
</reference>
<dbReference type="InterPro" id="IPR002625">
    <property type="entry name" value="Smr_dom"/>
</dbReference>
<name>A0A1S8YQP5_9GAMM</name>
<dbReference type="Pfam" id="PF01713">
    <property type="entry name" value="Smr"/>
    <property type="match status" value="1"/>
</dbReference>
<dbReference type="RefSeq" id="WP_078001389.1">
    <property type="nucleotide sequence ID" value="NZ_MRUL01000002.1"/>
</dbReference>
<proteinExistence type="predicted"/>
<accession>A0A1S8YQP5</accession>
<dbReference type="EMBL" id="MRUL01000002">
    <property type="protein sequence ID" value="OON41142.1"/>
    <property type="molecule type" value="Genomic_DNA"/>
</dbReference>
<dbReference type="GO" id="GO:0004520">
    <property type="term" value="F:DNA endonuclease activity"/>
    <property type="evidence" value="ECO:0007669"/>
    <property type="project" value="TreeGrafter"/>
</dbReference>
<dbReference type="SMART" id="SM00463">
    <property type="entry name" value="SMR"/>
    <property type="match status" value="1"/>
</dbReference>
<dbReference type="PANTHER" id="PTHR35562">
    <property type="entry name" value="DNA ENDONUCLEASE SMRA-RELATED"/>
    <property type="match status" value="1"/>
</dbReference>